<gene>
    <name evidence="1" type="ORF">Q9295_03125</name>
</gene>
<evidence type="ECO:0000313" key="2">
    <source>
        <dbReference type="Proteomes" id="UP001239680"/>
    </source>
</evidence>
<reference evidence="1 2" key="1">
    <citation type="submission" date="2023-08" db="EMBL/GenBank/DDBJ databases">
        <title>Characterization of two Paracoccaceae strains isolated from Phycosphere and proposal of Xinfangfangia lacusdiani sp. nov.</title>
        <authorList>
            <person name="Deng Y."/>
            <person name="Zhang Y.Q."/>
        </authorList>
    </citation>
    <scope>NUCLEOTIDE SEQUENCE [LARGE SCALE GENOMIC DNA]</scope>
    <source>
        <strain evidence="1 2">CPCC 101601</strain>
    </source>
</reference>
<protein>
    <recommendedName>
        <fullName evidence="3">Pilus assembly protein CpaD</fullName>
    </recommendedName>
</protein>
<dbReference type="PROSITE" id="PS51257">
    <property type="entry name" value="PROKAR_LIPOPROTEIN"/>
    <property type="match status" value="1"/>
</dbReference>
<comment type="caution">
    <text evidence="1">The sequence shown here is derived from an EMBL/GenBank/DDBJ whole genome shotgun (WGS) entry which is preliminary data.</text>
</comment>
<name>A0ABU0VUE9_9RHOB</name>
<dbReference type="Proteomes" id="UP001239680">
    <property type="component" value="Unassembled WGS sequence"/>
</dbReference>
<sequence length="188" mass="20677">MISKLRNLLMPLAALVWLAGCVTPPIPVTERISPATHEAVLNYRFQPCSPEIAAAEQARIRKFLDSLGLTSQDILVVSVPKHRLPQRDIERRQTLERIFAGYPAQVRFVQDRNFRELTQSEPTGIIRAVRVHDVTVDCPTGSHEPGCTTAQNLAAMIAHPADTFWPQKGAAYQPVPKTAPPTTAGVAP</sequence>
<dbReference type="RefSeq" id="WP_306679044.1">
    <property type="nucleotide sequence ID" value="NZ_JAVDBT010000002.1"/>
</dbReference>
<evidence type="ECO:0000313" key="1">
    <source>
        <dbReference type="EMBL" id="MDQ2065354.1"/>
    </source>
</evidence>
<proteinExistence type="predicted"/>
<keyword evidence="2" id="KW-1185">Reference proteome</keyword>
<accession>A0ABU0VUE9</accession>
<organism evidence="1 2">
    <name type="scientific">Pseudogemmobacter lacusdianii</name>
    <dbReference type="NCBI Taxonomy" id="3069608"/>
    <lineage>
        <taxon>Bacteria</taxon>
        <taxon>Pseudomonadati</taxon>
        <taxon>Pseudomonadota</taxon>
        <taxon>Alphaproteobacteria</taxon>
        <taxon>Rhodobacterales</taxon>
        <taxon>Paracoccaceae</taxon>
        <taxon>Pseudogemmobacter</taxon>
    </lineage>
</organism>
<evidence type="ECO:0008006" key="3">
    <source>
        <dbReference type="Google" id="ProtNLM"/>
    </source>
</evidence>
<dbReference type="EMBL" id="JAVDBT010000002">
    <property type="protein sequence ID" value="MDQ2065354.1"/>
    <property type="molecule type" value="Genomic_DNA"/>
</dbReference>